<sequence length="129" mass="13462">MRTRIIALAVLASVVATVLFAVPLGIAVFRHLVGQERGHLLRVANDVAITVADDVEAGADDDLLFAAAPVTHGEDIIGAVLVSESRADVYGELVLTQASPPVSTLLLPAATEPRDERADAGTRASISNR</sequence>
<evidence type="ECO:0000313" key="3">
    <source>
        <dbReference type="Proteomes" id="UP000219514"/>
    </source>
</evidence>
<dbReference type="AlphaFoldDB" id="A0A285EBK6"/>
<name>A0A285EBK6_9ACTN</name>
<protein>
    <submittedName>
        <fullName evidence="2">Uncharacterized protein</fullName>
    </submittedName>
</protein>
<keyword evidence="3" id="KW-1185">Reference proteome</keyword>
<accession>A0A285EBK6</accession>
<dbReference type="RefSeq" id="WP_143426608.1">
    <property type="nucleotide sequence ID" value="NZ_JACHXB010000002.1"/>
</dbReference>
<reference evidence="2 3" key="1">
    <citation type="submission" date="2017-09" db="EMBL/GenBank/DDBJ databases">
        <authorList>
            <person name="Ehlers B."/>
            <person name="Leendertz F.H."/>
        </authorList>
    </citation>
    <scope>NUCLEOTIDE SEQUENCE [LARGE SCALE GENOMIC DNA]</scope>
    <source>
        <strain evidence="2 3">DSM 46844</strain>
    </source>
</reference>
<dbReference type="EMBL" id="OBDO01000004">
    <property type="protein sequence ID" value="SNX96370.1"/>
    <property type="molecule type" value="Genomic_DNA"/>
</dbReference>
<evidence type="ECO:0000313" key="2">
    <source>
        <dbReference type="EMBL" id="SNX96370.1"/>
    </source>
</evidence>
<dbReference type="Proteomes" id="UP000219514">
    <property type="component" value="Unassembled WGS sequence"/>
</dbReference>
<organism evidence="2 3">
    <name type="scientific">Geodermatophilus sabuli</name>
    <dbReference type="NCBI Taxonomy" id="1564158"/>
    <lineage>
        <taxon>Bacteria</taxon>
        <taxon>Bacillati</taxon>
        <taxon>Actinomycetota</taxon>
        <taxon>Actinomycetes</taxon>
        <taxon>Geodermatophilales</taxon>
        <taxon>Geodermatophilaceae</taxon>
        <taxon>Geodermatophilus</taxon>
    </lineage>
</organism>
<feature type="region of interest" description="Disordered" evidence="1">
    <location>
        <begin position="108"/>
        <end position="129"/>
    </location>
</feature>
<proteinExistence type="predicted"/>
<gene>
    <name evidence="2" type="ORF">SAMN06893097_10484</name>
</gene>
<evidence type="ECO:0000256" key="1">
    <source>
        <dbReference type="SAM" id="MobiDB-lite"/>
    </source>
</evidence>